<evidence type="ECO:0000256" key="4">
    <source>
        <dbReference type="ARBA" id="ARBA00023163"/>
    </source>
</evidence>
<dbReference type="GO" id="GO:0000976">
    <property type="term" value="F:transcription cis-regulatory region binding"/>
    <property type="evidence" value="ECO:0007669"/>
    <property type="project" value="TreeGrafter"/>
</dbReference>
<evidence type="ECO:0000256" key="1">
    <source>
        <dbReference type="ARBA" id="ARBA00022491"/>
    </source>
</evidence>
<dbReference type="FunFam" id="1.10.260.40:FF:000012">
    <property type="entry name" value="HTH-type transcriptional regulator GntR"/>
    <property type="match status" value="1"/>
</dbReference>
<dbReference type="PANTHER" id="PTHR30146:SF2">
    <property type="entry name" value="HTH-TYPE TRANSCRIPTIONAL REGULATOR GNTR"/>
    <property type="match status" value="1"/>
</dbReference>
<proteinExistence type="predicted"/>
<dbReference type="InterPro" id="IPR010982">
    <property type="entry name" value="Lambda_DNA-bd_dom_sf"/>
</dbReference>
<dbReference type="CDD" id="cd01392">
    <property type="entry name" value="HTH_LacI"/>
    <property type="match status" value="1"/>
</dbReference>
<dbReference type="SUPFAM" id="SSF53822">
    <property type="entry name" value="Periplasmic binding protein-like I"/>
    <property type="match status" value="1"/>
</dbReference>
<keyword evidence="3" id="KW-0238">DNA-binding</keyword>
<keyword evidence="8" id="KW-1185">Reference proteome</keyword>
<comment type="caution">
    <text evidence="7">The sequence shown here is derived from an EMBL/GenBank/DDBJ whole genome shotgun (WGS) entry which is preliminary data.</text>
</comment>
<name>A0A366D3P1_9GAMM</name>
<keyword evidence="1" id="KW-0678">Repressor</keyword>
<dbReference type="Gene3D" id="1.10.260.40">
    <property type="entry name" value="lambda repressor-like DNA-binding domains"/>
    <property type="match status" value="1"/>
</dbReference>
<dbReference type="CDD" id="cd01575">
    <property type="entry name" value="PBP1_GntR"/>
    <property type="match status" value="1"/>
</dbReference>
<dbReference type="Pfam" id="PF00356">
    <property type="entry name" value="LacI"/>
    <property type="match status" value="1"/>
</dbReference>
<dbReference type="PROSITE" id="PS00356">
    <property type="entry name" value="HTH_LACI_1"/>
    <property type="match status" value="1"/>
</dbReference>
<dbReference type="InterPro" id="IPR000843">
    <property type="entry name" value="HTH_LacI"/>
</dbReference>
<dbReference type="PROSITE" id="PS50932">
    <property type="entry name" value="HTH_LACI_2"/>
    <property type="match status" value="1"/>
</dbReference>
<organism evidence="7 8">
    <name type="scientific">Marinomonas aquiplantarum</name>
    <dbReference type="NCBI Taxonomy" id="491951"/>
    <lineage>
        <taxon>Bacteria</taxon>
        <taxon>Pseudomonadati</taxon>
        <taxon>Pseudomonadota</taxon>
        <taxon>Gammaproteobacteria</taxon>
        <taxon>Oceanospirillales</taxon>
        <taxon>Oceanospirillaceae</taxon>
        <taxon>Marinomonas</taxon>
    </lineage>
</organism>
<dbReference type="PROSITE" id="PS50943">
    <property type="entry name" value="HTH_CROC1"/>
    <property type="match status" value="1"/>
</dbReference>
<feature type="domain" description="HTH cro/C1-type" evidence="6">
    <location>
        <begin position="13"/>
        <end position="56"/>
    </location>
</feature>
<dbReference type="EMBL" id="QNRF01000002">
    <property type="protein sequence ID" value="RBO84671.1"/>
    <property type="molecule type" value="Genomic_DNA"/>
</dbReference>
<dbReference type="Gene3D" id="3.40.50.2300">
    <property type="match status" value="2"/>
</dbReference>
<reference evidence="7 8" key="1">
    <citation type="submission" date="2018-06" db="EMBL/GenBank/DDBJ databases">
        <title>Genomic Encyclopedia of Type Strains, Phase III (KMG-III): the genomes of soil and plant-associated and newly described type strains.</title>
        <authorList>
            <person name="Whitman W."/>
        </authorList>
    </citation>
    <scope>NUCLEOTIDE SEQUENCE [LARGE SCALE GENOMIC DNA]</scope>
    <source>
        <strain evidence="7 8">CECT 7732</strain>
    </source>
</reference>
<gene>
    <name evidence="7" type="ORF">DFP76_10268</name>
</gene>
<evidence type="ECO:0000256" key="2">
    <source>
        <dbReference type="ARBA" id="ARBA00023015"/>
    </source>
</evidence>
<dbReference type="InterPro" id="IPR028082">
    <property type="entry name" value="Peripla_BP_I"/>
</dbReference>
<dbReference type="NCBIfam" id="NF011563">
    <property type="entry name" value="PRK14987.1"/>
    <property type="match status" value="1"/>
</dbReference>
<evidence type="ECO:0000313" key="7">
    <source>
        <dbReference type="EMBL" id="RBO84671.1"/>
    </source>
</evidence>
<dbReference type="SUPFAM" id="SSF47413">
    <property type="entry name" value="lambda repressor-like DNA-binding domains"/>
    <property type="match status" value="1"/>
</dbReference>
<dbReference type="SMART" id="SM00354">
    <property type="entry name" value="HTH_LACI"/>
    <property type="match status" value="1"/>
</dbReference>
<dbReference type="PANTHER" id="PTHR30146">
    <property type="entry name" value="LACI-RELATED TRANSCRIPTIONAL REPRESSOR"/>
    <property type="match status" value="1"/>
</dbReference>
<evidence type="ECO:0000256" key="3">
    <source>
        <dbReference type="ARBA" id="ARBA00023125"/>
    </source>
</evidence>
<evidence type="ECO:0000259" key="6">
    <source>
        <dbReference type="PROSITE" id="PS50943"/>
    </source>
</evidence>
<dbReference type="InterPro" id="IPR001387">
    <property type="entry name" value="Cro/C1-type_HTH"/>
</dbReference>
<dbReference type="Pfam" id="PF00532">
    <property type="entry name" value="Peripla_BP_1"/>
    <property type="match status" value="1"/>
</dbReference>
<accession>A0A366D3P1</accession>
<dbReference type="GO" id="GO:0005737">
    <property type="term" value="C:cytoplasm"/>
    <property type="evidence" value="ECO:0007669"/>
    <property type="project" value="UniProtKB-ARBA"/>
</dbReference>
<evidence type="ECO:0000313" key="8">
    <source>
        <dbReference type="Proteomes" id="UP000252086"/>
    </source>
</evidence>
<evidence type="ECO:0000259" key="5">
    <source>
        <dbReference type="PROSITE" id="PS50932"/>
    </source>
</evidence>
<sequence>MDMAIKMKNKRPTLQDVADLVGVTKMTVSRYLRTPDSVSAPLQEKISAALETLGYIPNRAPDILSKSKSHAIGVLLPSLTNQVFSEVIRGIESVLEPAGYQTMLAHYGYSKEAEESRIATLLSYSVDGLIISESYHTDRVRKMLAVAGIPVIEIMDSVSPPIEQAIGIDNQAAAYAMTECMIKRGRQKIVYFAARMDQRTLFKIRGYETAMTDHGLTPLCLKTHSASSFTMGANFLKEALAQQPDTDGIFCTNDDLAIGALYACQKSGIRIPEDIAIAGFHGHDISRAMVPLLATVITPREDMGRLAAEHLLSRLQGNPITQAVIDLPFKIDIGESI</sequence>
<keyword evidence="2" id="KW-0805">Transcription regulation</keyword>
<dbReference type="GO" id="GO:0003700">
    <property type="term" value="F:DNA-binding transcription factor activity"/>
    <property type="evidence" value="ECO:0007669"/>
    <property type="project" value="TreeGrafter"/>
</dbReference>
<protein>
    <submittedName>
        <fullName evidence="7">LacI family transcriptional regulator</fullName>
    </submittedName>
</protein>
<dbReference type="Proteomes" id="UP000252086">
    <property type="component" value="Unassembled WGS sequence"/>
</dbReference>
<dbReference type="InterPro" id="IPR001761">
    <property type="entry name" value="Peripla_BP/Lac1_sug-bd_dom"/>
</dbReference>
<feature type="domain" description="HTH lacI-type" evidence="5">
    <location>
        <begin position="12"/>
        <end position="66"/>
    </location>
</feature>
<keyword evidence="4" id="KW-0804">Transcription</keyword>
<dbReference type="AlphaFoldDB" id="A0A366D3P1"/>